<gene>
    <name evidence="2" type="ORF">KC729_03945</name>
</gene>
<feature type="signal peptide" evidence="1">
    <location>
        <begin position="1"/>
        <end position="21"/>
    </location>
</feature>
<proteinExistence type="predicted"/>
<comment type="caution">
    <text evidence="2">The sequence shown here is derived from an EMBL/GenBank/DDBJ whole genome shotgun (WGS) entry which is preliminary data.</text>
</comment>
<organism evidence="2 3">
    <name type="scientific">Eiseniibacteriota bacterium</name>
    <dbReference type="NCBI Taxonomy" id="2212470"/>
    <lineage>
        <taxon>Bacteria</taxon>
        <taxon>Candidatus Eiseniibacteriota</taxon>
    </lineage>
</organism>
<dbReference type="EMBL" id="JAGQHR010000071">
    <property type="protein sequence ID" value="MCA9726811.1"/>
    <property type="molecule type" value="Genomic_DNA"/>
</dbReference>
<evidence type="ECO:0000256" key="1">
    <source>
        <dbReference type="SAM" id="SignalP"/>
    </source>
</evidence>
<evidence type="ECO:0000313" key="2">
    <source>
        <dbReference type="EMBL" id="MCA9726811.1"/>
    </source>
</evidence>
<keyword evidence="1" id="KW-0732">Signal</keyword>
<reference evidence="2" key="2">
    <citation type="journal article" date="2021" name="Microbiome">
        <title>Successional dynamics and alternative stable states in a saline activated sludge microbial community over 9 years.</title>
        <authorList>
            <person name="Wang Y."/>
            <person name="Ye J."/>
            <person name="Ju F."/>
            <person name="Liu L."/>
            <person name="Boyd J.A."/>
            <person name="Deng Y."/>
            <person name="Parks D.H."/>
            <person name="Jiang X."/>
            <person name="Yin X."/>
            <person name="Woodcroft B.J."/>
            <person name="Tyson G.W."/>
            <person name="Hugenholtz P."/>
            <person name="Polz M.F."/>
            <person name="Zhang T."/>
        </authorList>
    </citation>
    <scope>NUCLEOTIDE SEQUENCE</scope>
    <source>
        <strain evidence="2">HKST-UBA01</strain>
    </source>
</reference>
<evidence type="ECO:0008006" key="4">
    <source>
        <dbReference type="Google" id="ProtNLM"/>
    </source>
</evidence>
<name>A0A956LWW0_UNCEI</name>
<feature type="chain" id="PRO_5037948238" description="Amino acid ABC transporter substrate-binding protein" evidence="1">
    <location>
        <begin position="22"/>
        <end position="66"/>
    </location>
</feature>
<accession>A0A956LWW0</accession>
<evidence type="ECO:0000313" key="3">
    <source>
        <dbReference type="Proteomes" id="UP000697710"/>
    </source>
</evidence>
<protein>
    <recommendedName>
        <fullName evidence="4">Amino acid ABC transporter substrate-binding protein</fullName>
    </recommendedName>
</protein>
<sequence length="66" mass="6616">MPALALRLGSLLIGCASVACAAALLANAASTADAQTMVGVSAGPAFVDLQGREREEPLKYEVGAQV</sequence>
<dbReference type="AlphaFoldDB" id="A0A956LWW0"/>
<dbReference type="PROSITE" id="PS51257">
    <property type="entry name" value="PROKAR_LIPOPROTEIN"/>
    <property type="match status" value="1"/>
</dbReference>
<feature type="non-terminal residue" evidence="2">
    <location>
        <position position="66"/>
    </location>
</feature>
<reference evidence="2" key="1">
    <citation type="submission" date="2020-04" db="EMBL/GenBank/DDBJ databases">
        <authorList>
            <person name="Zhang T."/>
        </authorList>
    </citation>
    <scope>NUCLEOTIDE SEQUENCE</scope>
    <source>
        <strain evidence="2">HKST-UBA01</strain>
    </source>
</reference>
<dbReference type="Proteomes" id="UP000697710">
    <property type="component" value="Unassembled WGS sequence"/>
</dbReference>